<dbReference type="SUPFAM" id="SSF50630">
    <property type="entry name" value="Acid proteases"/>
    <property type="match status" value="1"/>
</dbReference>
<keyword evidence="14" id="KW-1185">Reference proteome</keyword>
<dbReference type="Gene3D" id="2.40.70.10">
    <property type="entry name" value="Acid Proteases"/>
    <property type="match status" value="2"/>
</dbReference>
<evidence type="ECO:0000256" key="6">
    <source>
        <dbReference type="ARBA" id="ARBA00055396"/>
    </source>
</evidence>
<dbReference type="Proteomes" id="UP000243797">
    <property type="component" value="Unassembled WGS sequence"/>
</dbReference>
<feature type="region of interest" description="Disordered" evidence="10">
    <location>
        <begin position="71"/>
        <end position="125"/>
    </location>
</feature>
<protein>
    <submittedName>
        <fullName evidence="13">Vacuolar protease A</fullName>
    </submittedName>
</protein>
<proteinExistence type="inferred from homology"/>
<feature type="domain" description="Peptidase A1" evidence="12">
    <location>
        <begin position="252"/>
        <end position="555"/>
    </location>
</feature>
<dbReference type="PRINTS" id="PR00792">
    <property type="entry name" value="PEPSIN"/>
</dbReference>
<keyword evidence="8" id="KW-1015">Disulfide bond</keyword>
<feature type="compositionally biased region" description="Low complexity" evidence="10">
    <location>
        <begin position="155"/>
        <end position="232"/>
    </location>
</feature>
<sequence length="566" mass="57483">MHFTSILAATSVVSVALAAPAPAPAPANTLHTLHKRSFKVERFRNANATRDPKTAMRKAFEKHGMHLIILNPDDSSASSASASDSSSSFGTTSGSSGLDSFGEGSGFPSFGSSTGTGATGTSSGRGAAFRSWLSSIFASATAVPDPGNGSGSAGSGSDEPAPAPAEPSAVPSSDPSSSASSNAAFPTRTRLPTHRPTSIVPSASSTLPPASSTVPSANSTVPSASSAAPPSGTGSGEKGEATTSPESNGAFYLTPVQVGGQTLNLNLDTGSADLWVFDSASSSRGFNKASSSSFKPLGGSTFKISYGDGSSASGTVGTDTVAIGNAVVQAQAVELATTVSAQFQSDTKTDGLLGLGFSTINSVRPKQQKTFFDNVKTQLASPLFTVTLNEEGAGEYEFGTLDSSKYTGEIHYAPVDSSKGFWQFDSKSFQINGKTVQNSNPTAAIADTGTSLCLVDTNVAQAYYAEVQGAAYSETQGGYTYPCDAQLPTFGVALGDTGYYVTIPSNQITYAGANTGTCFGGIQPNQGQGIQIYGDALLKEHYVVFDGEGPRVGFADRSGSATGSAA</sequence>
<dbReference type="PROSITE" id="PS00141">
    <property type="entry name" value="ASP_PROTEASE"/>
    <property type="match status" value="1"/>
</dbReference>
<feature type="active site" evidence="7">
    <location>
        <position position="447"/>
    </location>
</feature>
<keyword evidence="3 9" id="KW-0064">Aspartyl protease</keyword>
<evidence type="ECO:0000256" key="7">
    <source>
        <dbReference type="PIRSR" id="PIRSR601461-1"/>
    </source>
</evidence>
<evidence type="ECO:0000256" key="8">
    <source>
        <dbReference type="PIRSR" id="PIRSR601461-2"/>
    </source>
</evidence>
<dbReference type="AlphaFoldDB" id="A0A2K1QTZ9"/>
<dbReference type="PANTHER" id="PTHR47966">
    <property type="entry name" value="BETA-SITE APP-CLEAVING ENZYME, ISOFORM A-RELATED"/>
    <property type="match status" value="1"/>
</dbReference>
<evidence type="ECO:0000256" key="3">
    <source>
        <dbReference type="ARBA" id="ARBA00022750"/>
    </source>
</evidence>
<feature type="disulfide bond" evidence="8">
    <location>
        <begin position="483"/>
        <end position="518"/>
    </location>
</feature>
<evidence type="ECO:0000313" key="14">
    <source>
        <dbReference type="Proteomes" id="UP000243797"/>
    </source>
</evidence>
<dbReference type="GO" id="GO:0006508">
    <property type="term" value="P:proteolysis"/>
    <property type="evidence" value="ECO:0007669"/>
    <property type="project" value="UniProtKB-KW"/>
</dbReference>
<comment type="caution">
    <text evidence="13">The sequence shown here is derived from an EMBL/GenBank/DDBJ whole genome shotgun (WGS) entry which is preliminary data.</text>
</comment>
<feature type="active site" evidence="7">
    <location>
        <position position="268"/>
    </location>
</feature>
<evidence type="ECO:0000259" key="12">
    <source>
        <dbReference type="PROSITE" id="PS51767"/>
    </source>
</evidence>
<dbReference type="PROSITE" id="PS51767">
    <property type="entry name" value="PEPTIDASE_A1"/>
    <property type="match status" value="1"/>
</dbReference>
<dbReference type="Pfam" id="PF00026">
    <property type="entry name" value="Asp"/>
    <property type="match status" value="1"/>
</dbReference>
<dbReference type="STRING" id="2082308.A0A2K1QTZ9"/>
<feature type="region of interest" description="Disordered" evidence="10">
    <location>
        <begin position="143"/>
        <end position="252"/>
    </location>
</feature>
<keyword evidence="2 9" id="KW-0645">Protease</keyword>
<dbReference type="OrthoDB" id="2747330at2759"/>
<evidence type="ECO:0000256" key="4">
    <source>
        <dbReference type="ARBA" id="ARBA00022801"/>
    </source>
</evidence>
<name>A0A2K1QTZ9_9PEZI</name>
<dbReference type="InterPro" id="IPR033121">
    <property type="entry name" value="PEPTIDASE_A1"/>
</dbReference>
<organism evidence="13 14">
    <name type="scientific">Sphaceloma murrayae</name>
    <dbReference type="NCBI Taxonomy" id="2082308"/>
    <lineage>
        <taxon>Eukaryota</taxon>
        <taxon>Fungi</taxon>
        <taxon>Dikarya</taxon>
        <taxon>Ascomycota</taxon>
        <taxon>Pezizomycotina</taxon>
        <taxon>Dothideomycetes</taxon>
        <taxon>Dothideomycetidae</taxon>
        <taxon>Myriangiales</taxon>
        <taxon>Elsinoaceae</taxon>
        <taxon>Sphaceloma</taxon>
    </lineage>
</organism>
<evidence type="ECO:0000256" key="11">
    <source>
        <dbReference type="SAM" id="SignalP"/>
    </source>
</evidence>
<keyword evidence="5" id="KW-0325">Glycoprotein</keyword>
<evidence type="ECO:0000313" key="13">
    <source>
        <dbReference type="EMBL" id="PNS18363.1"/>
    </source>
</evidence>
<evidence type="ECO:0000256" key="10">
    <source>
        <dbReference type="SAM" id="MobiDB-lite"/>
    </source>
</evidence>
<dbReference type="PANTHER" id="PTHR47966:SF1">
    <property type="entry name" value="ASPARTYL PROTEINASE"/>
    <property type="match status" value="1"/>
</dbReference>
<keyword evidence="11" id="KW-0732">Signal</keyword>
<keyword evidence="4 9" id="KW-0378">Hydrolase</keyword>
<dbReference type="InterPro" id="IPR001969">
    <property type="entry name" value="Aspartic_peptidase_AS"/>
</dbReference>
<reference evidence="13 14" key="1">
    <citation type="submission" date="2017-06" db="EMBL/GenBank/DDBJ databases">
        <title>Draft genome sequence of a variant of Elsinoe murrayae.</title>
        <authorList>
            <person name="Cheng Q."/>
        </authorList>
    </citation>
    <scope>NUCLEOTIDE SEQUENCE [LARGE SCALE GENOMIC DNA]</scope>
    <source>
        <strain evidence="13 14">CQ-2017a</strain>
    </source>
</reference>
<comment type="function">
    <text evidence="6">Secreted aspartic endopeptidase that allows assimilation of proteinaceous substrates. The scissile peptide bond is attacked by a nucleophilic water molecule activated by two aspartic residues in the active site. Shows a broad primary substrate specificity. Favors hydrophobic residues at the P1 and P1' positions.</text>
</comment>
<accession>A0A2K1QTZ9</accession>
<feature type="signal peptide" evidence="11">
    <location>
        <begin position="1"/>
        <end position="18"/>
    </location>
</feature>
<dbReference type="InParanoid" id="A0A2K1QTZ9"/>
<feature type="chain" id="PRO_5014428699" evidence="11">
    <location>
        <begin position="19"/>
        <end position="566"/>
    </location>
</feature>
<dbReference type="CDD" id="cd06097">
    <property type="entry name" value="Aspergillopepsin_like"/>
    <property type="match status" value="1"/>
</dbReference>
<dbReference type="InterPro" id="IPR001461">
    <property type="entry name" value="Aspartic_peptidase_A1"/>
</dbReference>
<dbReference type="FunFam" id="2.40.70.10:FF:000026">
    <property type="entry name" value="Endothiapepsin"/>
    <property type="match status" value="1"/>
</dbReference>
<dbReference type="EMBL" id="NKHZ01000041">
    <property type="protein sequence ID" value="PNS18363.1"/>
    <property type="molecule type" value="Genomic_DNA"/>
</dbReference>
<evidence type="ECO:0000256" key="5">
    <source>
        <dbReference type="ARBA" id="ARBA00023180"/>
    </source>
</evidence>
<evidence type="ECO:0000256" key="2">
    <source>
        <dbReference type="ARBA" id="ARBA00022670"/>
    </source>
</evidence>
<gene>
    <name evidence="13" type="ORF">CAC42_6180</name>
</gene>
<dbReference type="GO" id="GO:0004190">
    <property type="term" value="F:aspartic-type endopeptidase activity"/>
    <property type="evidence" value="ECO:0007669"/>
    <property type="project" value="UniProtKB-KW"/>
</dbReference>
<dbReference type="FunFam" id="2.40.70.10:FF:000024">
    <property type="entry name" value="Endothiapepsin"/>
    <property type="match status" value="1"/>
</dbReference>
<feature type="compositionally biased region" description="Low complexity" evidence="10">
    <location>
        <begin position="73"/>
        <end position="125"/>
    </location>
</feature>
<dbReference type="InterPro" id="IPR021109">
    <property type="entry name" value="Peptidase_aspartic_dom_sf"/>
</dbReference>
<dbReference type="InterPro" id="IPR034163">
    <property type="entry name" value="Aspergillopepsin-like_cat_dom"/>
</dbReference>
<evidence type="ECO:0000256" key="9">
    <source>
        <dbReference type="RuleBase" id="RU000454"/>
    </source>
</evidence>
<comment type="similarity">
    <text evidence="1 9">Belongs to the peptidase A1 family.</text>
</comment>
<evidence type="ECO:0000256" key="1">
    <source>
        <dbReference type="ARBA" id="ARBA00007447"/>
    </source>
</evidence>